<reference evidence="2" key="1">
    <citation type="submission" date="2023-03" db="EMBL/GenBank/DDBJ databases">
        <title>Massive genome expansion in bonnet fungi (Mycena s.s.) driven by repeated elements and novel gene families across ecological guilds.</title>
        <authorList>
            <consortium name="Lawrence Berkeley National Laboratory"/>
            <person name="Harder C.B."/>
            <person name="Miyauchi S."/>
            <person name="Viragh M."/>
            <person name="Kuo A."/>
            <person name="Thoen E."/>
            <person name="Andreopoulos B."/>
            <person name="Lu D."/>
            <person name="Skrede I."/>
            <person name="Drula E."/>
            <person name="Henrissat B."/>
            <person name="Morin E."/>
            <person name="Kohler A."/>
            <person name="Barry K."/>
            <person name="LaButti K."/>
            <person name="Morin E."/>
            <person name="Salamov A."/>
            <person name="Lipzen A."/>
            <person name="Mereny Z."/>
            <person name="Hegedus B."/>
            <person name="Baldrian P."/>
            <person name="Stursova M."/>
            <person name="Weitz H."/>
            <person name="Taylor A."/>
            <person name="Grigoriev I.V."/>
            <person name="Nagy L.G."/>
            <person name="Martin F."/>
            <person name="Kauserud H."/>
        </authorList>
    </citation>
    <scope>NUCLEOTIDE SEQUENCE</scope>
    <source>
        <strain evidence="2">9144</strain>
    </source>
</reference>
<dbReference type="EMBL" id="JARJCW010000098">
    <property type="protein sequence ID" value="KAJ7194468.1"/>
    <property type="molecule type" value="Genomic_DNA"/>
</dbReference>
<feature type="compositionally biased region" description="Basic residues" evidence="1">
    <location>
        <begin position="1"/>
        <end position="11"/>
    </location>
</feature>
<dbReference type="AlphaFoldDB" id="A0AAD6UU87"/>
<gene>
    <name evidence="2" type="ORF">GGX14DRAFT_210199</name>
</gene>
<dbReference type="Proteomes" id="UP001219525">
    <property type="component" value="Unassembled WGS sequence"/>
</dbReference>
<feature type="region of interest" description="Disordered" evidence="1">
    <location>
        <begin position="42"/>
        <end position="76"/>
    </location>
</feature>
<evidence type="ECO:0000313" key="2">
    <source>
        <dbReference type="EMBL" id="KAJ7194468.1"/>
    </source>
</evidence>
<evidence type="ECO:0000256" key="1">
    <source>
        <dbReference type="SAM" id="MobiDB-lite"/>
    </source>
</evidence>
<organism evidence="2 3">
    <name type="scientific">Mycena pura</name>
    <dbReference type="NCBI Taxonomy" id="153505"/>
    <lineage>
        <taxon>Eukaryota</taxon>
        <taxon>Fungi</taxon>
        <taxon>Dikarya</taxon>
        <taxon>Basidiomycota</taxon>
        <taxon>Agaricomycotina</taxon>
        <taxon>Agaricomycetes</taxon>
        <taxon>Agaricomycetidae</taxon>
        <taxon>Agaricales</taxon>
        <taxon>Marasmiineae</taxon>
        <taxon>Mycenaceae</taxon>
        <taxon>Mycena</taxon>
    </lineage>
</organism>
<feature type="region of interest" description="Disordered" evidence="1">
    <location>
        <begin position="1"/>
        <end position="25"/>
    </location>
</feature>
<keyword evidence="3" id="KW-1185">Reference proteome</keyword>
<sequence>MLLRCLSRHSQHAGSASPSPPMEHYQTKVVATSHSPAFAPSLSHSAAFPPSSSSAASVSSHGHSSSSVMARRRGKSRGNRPMLLVLGIRLRMDGVNPIYHETIKLLYTYLPSVRRHRGRASFIILFRRRTGRRPVLS</sequence>
<accession>A0AAD6UU87</accession>
<evidence type="ECO:0000313" key="3">
    <source>
        <dbReference type="Proteomes" id="UP001219525"/>
    </source>
</evidence>
<protein>
    <submittedName>
        <fullName evidence="2">Uncharacterized protein</fullName>
    </submittedName>
</protein>
<feature type="compositionally biased region" description="Low complexity" evidence="1">
    <location>
        <begin position="42"/>
        <end position="67"/>
    </location>
</feature>
<proteinExistence type="predicted"/>
<name>A0AAD6UU87_9AGAR</name>
<comment type="caution">
    <text evidence="2">The sequence shown here is derived from an EMBL/GenBank/DDBJ whole genome shotgun (WGS) entry which is preliminary data.</text>
</comment>